<dbReference type="Proteomes" id="UP000265354">
    <property type="component" value="Unassembled WGS sequence"/>
</dbReference>
<protein>
    <submittedName>
        <fullName evidence="2">Uncharacterized protein</fullName>
    </submittedName>
</protein>
<evidence type="ECO:0000313" key="2">
    <source>
        <dbReference type="EMBL" id="GBP99028.1"/>
    </source>
</evidence>
<reference evidence="2 3" key="1">
    <citation type="submission" date="2018-07" db="EMBL/GenBank/DDBJ databases">
        <title>Whole Genome Shotgun Sequence of Streptomyces spongiicola strain 531S.</title>
        <authorList>
            <person name="Dohra H."/>
            <person name="Kodani S."/>
        </authorList>
    </citation>
    <scope>NUCLEOTIDE SEQUENCE [LARGE SCALE GENOMIC DNA]</scope>
    <source>
        <strain evidence="2 3">531S</strain>
    </source>
</reference>
<evidence type="ECO:0000256" key="1">
    <source>
        <dbReference type="SAM" id="MobiDB-lite"/>
    </source>
</evidence>
<proteinExistence type="predicted"/>
<feature type="region of interest" description="Disordered" evidence="1">
    <location>
        <begin position="1"/>
        <end position="103"/>
    </location>
</feature>
<feature type="compositionally biased region" description="Basic and acidic residues" evidence="1">
    <location>
        <begin position="30"/>
        <end position="41"/>
    </location>
</feature>
<evidence type="ECO:0000313" key="3">
    <source>
        <dbReference type="Proteomes" id="UP000265354"/>
    </source>
</evidence>
<feature type="compositionally biased region" description="Low complexity" evidence="1">
    <location>
        <begin position="48"/>
        <end position="59"/>
    </location>
</feature>
<dbReference type="EMBL" id="BGZL01000001">
    <property type="protein sequence ID" value="GBP99028.1"/>
    <property type="molecule type" value="Genomic_DNA"/>
</dbReference>
<gene>
    <name evidence="2" type="ORF">SSP531S_04230</name>
</gene>
<comment type="caution">
    <text evidence="2">The sequence shown here is derived from an EMBL/GenBank/DDBJ whole genome shotgun (WGS) entry which is preliminary data.</text>
</comment>
<name>A0A388SR39_9ACTN</name>
<dbReference type="AlphaFoldDB" id="A0A388SR39"/>
<accession>A0A388SR39</accession>
<organism evidence="2 3">
    <name type="scientific">Streptomyces spongiicola</name>
    <dbReference type="NCBI Taxonomy" id="1690221"/>
    <lineage>
        <taxon>Bacteria</taxon>
        <taxon>Bacillati</taxon>
        <taxon>Actinomycetota</taxon>
        <taxon>Actinomycetes</taxon>
        <taxon>Kitasatosporales</taxon>
        <taxon>Streptomycetaceae</taxon>
        <taxon>Streptomyces</taxon>
    </lineage>
</organism>
<feature type="compositionally biased region" description="Basic and acidic residues" evidence="1">
    <location>
        <begin position="1"/>
        <end position="17"/>
    </location>
</feature>
<sequence>MEGDVKGELDGAERQYGDVEPAPCSAQSGPEDRQDAEDRQQCARVRKPAAGGRVRRGAQQQGGTGAEQTASGPPQPASRSAHPHKLSTPYACAEPGGPIFWPP</sequence>